<feature type="chain" id="PRO_5043335809" description="TrbI/VirB10 family protein" evidence="2">
    <location>
        <begin position="21"/>
        <end position="310"/>
    </location>
</feature>
<feature type="region of interest" description="Disordered" evidence="1">
    <location>
        <begin position="25"/>
        <end position="124"/>
    </location>
</feature>
<dbReference type="EMBL" id="CP121196">
    <property type="protein sequence ID" value="XBH15453.1"/>
    <property type="molecule type" value="Genomic_DNA"/>
</dbReference>
<evidence type="ECO:0000313" key="3">
    <source>
        <dbReference type="EMBL" id="XBH15453.1"/>
    </source>
</evidence>
<feature type="signal peptide" evidence="2">
    <location>
        <begin position="1"/>
        <end position="20"/>
    </location>
</feature>
<dbReference type="RefSeq" id="WP_348260686.1">
    <property type="nucleotide sequence ID" value="NZ_CP121196.1"/>
</dbReference>
<accession>A0AAU7DDW9</accession>
<dbReference type="Gene3D" id="2.40.128.260">
    <property type="entry name" value="Type IV secretion system, VirB10/TraB/TrbI"/>
    <property type="match status" value="1"/>
</dbReference>
<dbReference type="InterPro" id="IPR042217">
    <property type="entry name" value="T4SS_VirB10/TrbI"/>
</dbReference>
<proteinExistence type="predicted"/>
<keyword evidence="2" id="KW-0732">Signal</keyword>
<protein>
    <recommendedName>
        <fullName evidence="4">TrbI/VirB10 family protein</fullName>
    </recommendedName>
</protein>
<evidence type="ECO:0000256" key="1">
    <source>
        <dbReference type="SAM" id="MobiDB-lite"/>
    </source>
</evidence>
<organism evidence="3">
    <name type="scientific">Telmatobacter sp. DSM 110680</name>
    <dbReference type="NCBI Taxonomy" id="3036704"/>
    <lineage>
        <taxon>Bacteria</taxon>
        <taxon>Pseudomonadati</taxon>
        <taxon>Acidobacteriota</taxon>
        <taxon>Terriglobia</taxon>
        <taxon>Terriglobales</taxon>
        <taxon>Acidobacteriaceae</taxon>
        <taxon>Telmatobacter</taxon>
    </lineage>
</organism>
<gene>
    <name evidence="3" type="ORF">P8935_12825</name>
</gene>
<feature type="compositionally biased region" description="Polar residues" evidence="1">
    <location>
        <begin position="68"/>
        <end position="86"/>
    </location>
</feature>
<reference evidence="3" key="1">
    <citation type="submission" date="2023-03" db="EMBL/GenBank/DDBJ databases">
        <title>Edaphobacter sp.</title>
        <authorList>
            <person name="Huber K.J."/>
            <person name="Papendorf J."/>
            <person name="Pilke C."/>
            <person name="Bunk B."/>
            <person name="Sproeer C."/>
            <person name="Pester M."/>
        </authorList>
    </citation>
    <scope>NUCLEOTIDE SEQUENCE</scope>
    <source>
        <strain evidence="3">DSM 110680</strain>
    </source>
</reference>
<sequence>MNRPILACALFALATTALMAQDASQSSPYQGTSNPPPDDSIITTEQQVPIPKPPAGHPMQSAPVMQPAPQQMTVRQNAAPTPQTYGDGTDEGIVGVAPSDPTLSKRATAVDPDSDIVHPAPLPPGMLGEGTMIRVRLLDEVSSSFSEPGQPFRSRVASDVMQDGQIVIPAGAEIDGKVAQVSTGHFGGHGSILLQPETVTLANGSTFHLHAMVRSTPGSHLRVGSEGVITPGSRLKKDGLEYAGVGGGGMVVGAILGGPVGMLAGGLVGAGLVTTHNLVSHPQANIDAGAYLMLTLTDQVQLVPAGSQGN</sequence>
<name>A0AAU7DDW9_9BACT</name>
<evidence type="ECO:0000256" key="2">
    <source>
        <dbReference type="SAM" id="SignalP"/>
    </source>
</evidence>
<dbReference type="AlphaFoldDB" id="A0AAU7DDW9"/>
<evidence type="ECO:0008006" key="4">
    <source>
        <dbReference type="Google" id="ProtNLM"/>
    </source>
</evidence>